<accession>A0A9D7XQ58</accession>
<name>A0A9D7XQ58_9BACT</name>
<dbReference type="AlphaFoldDB" id="A0A9D7XQ58"/>
<keyword evidence="2" id="KW-1133">Transmembrane helix</keyword>
<keyword evidence="2" id="KW-0472">Membrane</keyword>
<keyword evidence="1" id="KW-0175">Coiled coil</keyword>
<keyword evidence="2" id="KW-0812">Transmembrane</keyword>
<sequence length="471" mass="55023">MLKSDKLDDFSKQFYTNLLQNRNGTLHPATIIDLSDKTLKADNVEVSRTAQKVEKLGEPFLQARTQDYLRFIQNKNDFKEIFCKEKRIPFHPAYRSERQAYHDITLRELVLDYRYASTKGESSPTFNQVKYFSVTLDDLLIQFDQHSRRSHYDEKAFPIFFKPSFLLNKLSKLLPIKTEDYKKAYFKAITSRGFNKDLRKSEDIQKIATYLKHKGIDNDEVIYNLISEDLFLEKYHKQSEDNSFNAGQFIEDELNRQYKAKLEELEKNKKELENVKTTALTVSSENNELNKKISDLSSQLHVYSVAADRLSKKVKKLEKQTAPKIVHQLGINFEAAEKQKELESVEAELKAQRELNNRLVNEKRKPKRDEFIRKKMLCWRLKSFIWIIVLPILFLLSYLVLKDSKFFPAVPPEGSLNVVMTTPPVSGILIIGTILYQAIFISIFSSKFFQTNKSKFIEQLDIPADLQDVKN</sequence>
<proteinExistence type="predicted"/>
<feature type="coiled-coil region" evidence="1">
    <location>
        <begin position="251"/>
        <end position="362"/>
    </location>
</feature>
<dbReference type="EMBL" id="JADKGY010000035">
    <property type="protein sequence ID" value="MBK9985284.1"/>
    <property type="molecule type" value="Genomic_DNA"/>
</dbReference>
<evidence type="ECO:0000313" key="4">
    <source>
        <dbReference type="Proteomes" id="UP000808337"/>
    </source>
</evidence>
<gene>
    <name evidence="3" type="ORF">IPP15_23575</name>
</gene>
<comment type="caution">
    <text evidence="3">The sequence shown here is derived from an EMBL/GenBank/DDBJ whole genome shotgun (WGS) entry which is preliminary data.</text>
</comment>
<reference evidence="3 4" key="1">
    <citation type="submission" date="2020-10" db="EMBL/GenBank/DDBJ databases">
        <title>Connecting structure to function with the recovery of over 1000 high-quality activated sludge metagenome-assembled genomes encoding full-length rRNA genes using long-read sequencing.</title>
        <authorList>
            <person name="Singleton C.M."/>
            <person name="Petriglieri F."/>
            <person name="Kristensen J.M."/>
            <person name="Kirkegaard R.H."/>
            <person name="Michaelsen T.Y."/>
            <person name="Andersen M.H."/>
            <person name="Karst S.M."/>
            <person name="Dueholm M.S."/>
            <person name="Nielsen P.H."/>
            <person name="Albertsen M."/>
        </authorList>
    </citation>
    <scope>NUCLEOTIDE SEQUENCE [LARGE SCALE GENOMIC DNA]</scope>
    <source>
        <strain evidence="3">Ribe_18-Q3-R11-54_MAXAC.273</strain>
    </source>
</reference>
<evidence type="ECO:0000256" key="2">
    <source>
        <dbReference type="SAM" id="Phobius"/>
    </source>
</evidence>
<evidence type="ECO:0000256" key="1">
    <source>
        <dbReference type="SAM" id="Coils"/>
    </source>
</evidence>
<evidence type="ECO:0000313" key="3">
    <source>
        <dbReference type="EMBL" id="MBK9985284.1"/>
    </source>
</evidence>
<feature type="transmembrane region" description="Helical" evidence="2">
    <location>
        <begin position="421"/>
        <end position="444"/>
    </location>
</feature>
<feature type="transmembrane region" description="Helical" evidence="2">
    <location>
        <begin position="383"/>
        <end position="401"/>
    </location>
</feature>
<protein>
    <submittedName>
        <fullName evidence="3">Uncharacterized protein</fullName>
    </submittedName>
</protein>
<dbReference type="Proteomes" id="UP000808337">
    <property type="component" value="Unassembled WGS sequence"/>
</dbReference>
<organism evidence="3 4">
    <name type="scientific">Candidatus Opimibacter skivensis</name>
    <dbReference type="NCBI Taxonomy" id="2982028"/>
    <lineage>
        <taxon>Bacteria</taxon>
        <taxon>Pseudomonadati</taxon>
        <taxon>Bacteroidota</taxon>
        <taxon>Saprospiria</taxon>
        <taxon>Saprospirales</taxon>
        <taxon>Saprospiraceae</taxon>
        <taxon>Candidatus Opimibacter</taxon>
    </lineage>
</organism>